<organism evidence="3 4">
    <name type="scientific">Oryzomonas sagensis</name>
    <dbReference type="NCBI Taxonomy" id="2603857"/>
    <lineage>
        <taxon>Bacteria</taxon>
        <taxon>Pseudomonadati</taxon>
        <taxon>Thermodesulfobacteriota</taxon>
        <taxon>Desulfuromonadia</taxon>
        <taxon>Geobacterales</taxon>
        <taxon>Geobacteraceae</taxon>
        <taxon>Oryzomonas</taxon>
    </lineage>
</organism>
<sequence>MVRFPLSVSVVALGLFALAACAPVGRQVMGDPQDPYPLTAPPRIGQIVHLPTGTLVSPAQMLAVATDARIVYVGETHDNPASHRLELQVLQALAERYPGRLALGMEMFVRSQQPALDRWVAGELDEKAFLKESRWFDNWNMDFAYYRDLLNLARERHIPVIALDAEKSLVKAVRSTAPEHLSPAERAQLPELDLTDPYQRGLVTAIFGDHSHGGMAIDGFIRAQTIRDETMAESAARYLASPAGKDKHLLVVAGGDHVSSGFGIPRRVFRRLPASSVIIGGKELDIPPDKQDRLMNVTVPDFPMVPYDFLVYQAYEDLPEPGIRLGVMIEPAPGGRGLAVKGVLPGSNAERAGLQPGDILLSLDGEPLTGHFDLTYAVQRKHPGDRGVVLVERQGKSLKQEIVFLAPQKGHQHGKQP</sequence>
<evidence type="ECO:0000313" key="3">
    <source>
        <dbReference type="EMBL" id="KAB0672211.1"/>
    </source>
</evidence>
<feature type="domain" description="PDZ" evidence="2">
    <location>
        <begin position="322"/>
        <end position="370"/>
    </location>
</feature>
<proteinExistence type="predicted"/>
<protein>
    <submittedName>
        <fullName evidence="3">PDZ domain-containing protein</fullName>
    </submittedName>
</protein>
<reference evidence="3 4" key="1">
    <citation type="journal article" date="2020" name="Microorganisms">
        <title>Description of Three Novel Members in the Family Geobacteraceae, Oryzomonas japonicum gen. nov., sp. nov., Oryzomonas sagensis sp. nov., and Oryzomonas ruber sp. nov.</title>
        <authorList>
            <person name="Xu Z."/>
            <person name="Masuda Y."/>
            <person name="Hayakawa C."/>
            <person name="Ushijima N."/>
            <person name="Kawano K."/>
            <person name="Shiratori Y."/>
            <person name="Senoo K."/>
            <person name="Itoh H."/>
        </authorList>
    </citation>
    <scope>NUCLEOTIDE SEQUENCE [LARGE SCALE GENOMIC DNA]</scope>
    <source>
        <strain evidence="3 4">Red100</strain>
    </source>
</reference>
<feature type="chain" id="PRO_5046339797" evidence="1">
    <location>
        <begin position="23"/>
        <end position="417"/>
    </location>
</feature>
<evidence type="ECO:0000259" key="2">
    <source>
        <dbReference type="PROSITE" id="PS50106"/>
    </source>
</evidence>
<dbReference type="CDD" id="cd06779">
    <property type="entry name" value="cpPDZ_Deg_HtrA-like"/>
    <property type="match status" value="1"/>
</dbReference>
<gene>
    <name evidence="3" type="ORF">F6V30_06500</name>
</gene>
<keyword evidence="1" id="KW-0732">Signal</keyword>
<dbReference type="InterPro" id="IPR036034">
    <property type="entry name" value="PDZ_sf"/>
</dbReference>
<dbReference type="InterPro" id="IPR041489">
    <property type="entry name" value="PDZ_6"/>
</dbReference>
<dbReference type="SMART" id="SM00228">
    <property type="entry name" value="PDZ"/>
    <property type="match status" value="1"/>
</dbReference>
<keyword evidence="4" id="KW-1185">Reference proteome</keyword>
<evidence type="ECO:0000256" key="1">
    <source>
        <dbReference type="SAM" id="SignalP"/>
    </source>
</evidence>
<dbReference type="InterPro" id="IPR001478">
    <property type="entry name" value="PDZ"/>
</dbReference>
<dbReference type="RefSeq" id="WP_151156019.1">
    <property type="nucleotide sequence ID" value="NZ_VZRA01000001.1"/>
</dbReference>
<dbReference type="Gene3D" id="2.30.42.10">
    <property type="match status" value="1"/>
</dbReference>
<dbReference type="Pfam" id="PF17820">
    <property type="entry name" value="PDZ_6"/>
    <property type="match status" value="1"/>
</dbReference>
<dbReference type="InterPro" id="IPR007314">
    <property type="entry name" value="Cofac_haem-bd_dom"/>
</dbReference>
<dbReference type="SUPFAM" id="SSF50156">
    <property type="entry name" value="PDZ domain-like"/>
    <property type="match status" value="1"/>
</dbReference>
<comment type="caution">
    <text evidence="3">The sequence shown here is derived from an EMBL/GenBank/DDBJ whole genome shotgun (WGS) entry which is preliminary data.</text>
</comment>
<dbReference type="Gene3D" id="3.40.50.11550">
    <property type="match status" value="1"/>
</dbReference>
<dbReference type="Pfam" id="PF04187">
    <property type="entry name" value="Cofac_haem_bdg"/>
    <property type="match status" value="1"/>
</dbReference>
<dbReference type="SUPFAM" id="SSF159501">
    <property type="entry name" value="EreA/ChaN-like"/>
    <property type="match status" value="1"/>
</dbReference>
<dbReference type="EMBL" id="VZRA01000001">
    <property type="protein sequence ID" value="KAB0672211.1"/>
    <property type="molecule type" value="Genomic_DNA"/>
</dbReference>
<dbReference type="Proteomes" id="UP000798046">
    <property type="component" value="Unassembled WGS sequence"/>
</dbReference>
<name>A0ABQ6TT49_9BACT</name>
<dbReference type="PROSITE" id="PS51257">
    <property type="entry name" value="PROKAR_LIPOPROTEIN"/>
    <property type="match status" value="1"/>
</dbReference>
<feature type="signal peptide" evidence="1">
    <location>
        <begin position="1"/>
        <end position="22"/>
    </location>
</feature>
<evidence type="ECO:0000313" key="4">
    <source>
        <dbReference type="Proteomes" id="UP000798046"/>
    </source>
</evidence>
<dbReference type="PROSITE" id="PS50106">
    <property type="entry name" value="PDZ"/>
    <property type="match status" value="1"/>
</dbReference>
<dbReference type="CDD" id="cd14727">
    <property type="entry name" value="ChanN-like"/>
    <property type="match status" value="1"/>
</dbReference>
<accession>A0ABQ6TT49</accession>